<protein>
    <submittedName>
        <fullName evidence="1">Uncharacterized protein</fullName>
    </submittedName>
</protein>
<evidence type="ECO:0000313" key="1">
    <source>
        <dbReference type="EMBL" id="GAP00352.1"/>
    </source>
</evidence>
<dbReference type="Proteomes" id="UP000253891">
    <property type="component" value="Unassembled WGS sequence"/>
</dbReference>
<gene>
    <name evidence="1" type="ORF">FFIC_283690</name>
</gene>
<keyword evidence="2" id="KW-1185">Reference proteome</keyword>
<reference evidence="1 2" key="1">
    <citation type="journal article" date="2015" name="BMC Genomics">
        <title>Comparative genomics of Fructobacillus spp. and Leuconostoc spp. reveals niche-specific evolution of Fructobacillus spp.</title>
        <authorList>
            <person name="Endo A."/>
            <person name="Tanizawa Y."/>
            <person name="Tanaka N."/>
            <person name="Maeno S."/>
            <person name="Kumar H."/>
            <person name="Shiwa Y."/>
            <person name="Okada S."/>
            <person name="Yoshikawa H."/>
            <person name="Dicks L."/>
            <person name="Nakagawa J."/>
            <person name="Arita M."/>
        </authorList>
    </citation>
    <scope>NUCLEOTIDE SEQUENCE [LARGE SCALE GENOMIC DNA]</scope>
    <source>
        <strain evidence="1 2">JCM 12225</strain>
    </source>
</reference>
<proteinExistence type="predicted"/>
<dbReference type="AlphaFoldDB" id="A0A0K8MIF5"/>
<accession>A0A0K8MIF5</accession>
<dbReference type="EMBL" id="DF968005">
    <property type="protein sequence ID" value="GAP00352.1"/>
    <property type="molecule type" value="Genomic_DNA"/>
</dbReference>
<evidence type="ECO:0000313" key="2">
    <source>
        <dbReference type="Proteomes" id="UP000253891"/>
    </source>
</evidence>
<name>A0A0K8MIF5_9LACO</name>
<dbReference type="RefSeq" id="WP_061993653.1">
    <property type="nucleotide sequence ID" value="NZ_DF968005.1"/>
</dbReference>
<sequence>MKDTNTAEKVQEYINGQDFKDYLKTKNFNDADKLGQAFIIPNWNSYVKDPAQFKNKKTEMIKDQAKFGQRGTVYAQKDKDKAQAHYEYVFVSVLENGKILVVGKSSFWSNTLENGRSDPSEDSTFGDLIKAYNDQVKQGASIASLKREYKLDDFDFDEKVTTVVIIPIDVSSYSRDVSRRGQDETDEITHEFEKMIGDFLLDSAGLEILNTYSHRL</sequence>
<organism evidence="1 2">
    <name type="scientific">Fructobacillus ficulneus</name>
    <dbReference type="NCBI Taxonomy" id="157463"/>
    <lineage>
        <taxon>Bacteria</taxon>
        <taxon>Bacillati</taxon>
        <taxon>Bacillota</taxon>
        <taxon>Bacilli</taxon>
        <taxon>Lactobacillales</taxon>
        <taxon>Lactobacillaceae</taxon>
        <taxon>Fructobacillus</taxon>
    </lineage>
</organism>